<dbReference type="PANTHER" id="PTHR30203:SF33">
    <property type="entry name" value="BLR4455 PROTEIN"/>
    <property type="match status" value="1"/>
</dbReference>
<dbReference type="InterPro" id="IPR010131">
    <property type="entry name" value="MdtP/NodT-like"/>
</dbReference>
<dbReference type="InterPro" id="IPR003423">
    <property type="entry name" value="OMP_efflux"/>
</dbReference>
<dbReference type="NCBIfam" id="TIGR01845">
    <property type="entry name" value="outer_NodT"/>
    <property type="match status" value="1"/>
</dbReference>
<dbReference type="SUPFAM" id="SSF56954">
    <property type="entry name" value="Outer membrane efflux proteins (OEP)"/>
    <property type="match status" value="1"/>
</dbReference>
<gene>
    <name evidence="3" type="ORF">SAMN04488121_109289</name>
</gene>
<dbReference type="Gene3D" id="2.20.200.10">
    <property type="entry name" value="Outer membrane efflux proteins (OEP)"/>
    <property type="match status" value="1"/>
</dbReference>
<keyword evidence="2" id="KW-0564">Palmitate</keyword>
<dbReference type="RefSeq" id="WP_089837189.1">
    <property type="nucleotide sequence ID" value="NZ_FNBN01000009.1"/>
</dbReference>
<dbReference type="PROSITE" id="PS51257">
    <property type="entry name" value="PROKAR_LIPOPROTEIN"/>
    <property type="match status" value="1"/>
</dbReference>
<name>A0A1G8ALM8_CHIFI</name>
<dbReference type="Gene3D" id="1.20.1600.10">
    <property type="entry name" value="Outer membrane efflux proteins (OEP)"/>
    <property type="match status" value="1"/>
</dbReference>
<keyword evidence="2" id="KW-0472">Membrane</keyword>
<evidence type="ECO:0000256" key="1">
    <source>
        <dbReference type="ARBA" id="ARBA00007613"/>
    </source>
</evidence>
<proteinExistence type="inferred from homology"/>
<keyword evidence="2 3" id="KW-0449">Lipoprotein</keyword>
<evidence type="ECO:0000313" key="3">
    <source>
        <dbReference type="EMBL" id="SDH21230.1"/>
    </source>
</evidence>
<keyword evidence="2" id="KW-0812">Transmembrane</keyword>
<dbReference type="AlphaFoldDB" id="A0A1G8ALM8"/>
<dbReference type="Proteomes" id="UP000199045">
    <property type="component" value="Unassembled WGS sequence"/>
</dbReference>
<protein>
    <submittedName>
        <fullName evidence="3">Efflux transporter, outer membrane factor (OMF) lipoprotein, NodT family</fullName>
    </submittedName>
</protein>
<comment type="similarity">
    <text evidence="1 2">Belongs to the outer membrane factor (OMF) (TC 1.B.17) family.</text>
</comment>
<organism evidence="3 4">
    <name type="scientific">Chitinophaga filiformis</name>
    <name type="common">Myxococcus filiformis</name>
    <name type="synonym">Flexibacter filiformis</name>
    <dbReference type="NCBI Taxonomy" id="104663"/>
    <lineage>
        <taxon>Bacteria</taxon>
        <taxon>Pseudomonadati</taxon>
        <taxon>Bacteroidota</taxon>
        <taxon>Chitinophagia</taxon>
        <taxon>Chitinophagales</taxon>
        <taxon>Chitinophagaceae</taxon>
        <taxon>Chitinophaga</taxon>
    </lineage>
</organism>
<dbReference type="GO" id="GO:0015562">
    <property type="term" value="F:efflux transmembrane transporter activity"/>
    <property type="evidence" value="ECO:0007669"/>
    <property type="project" value="InterPro"/>
</dbReference>
<keyword evidence="2" id="KW-1134">Transmembrane beta strand</keyword>
<sequence>MTLKYIRIPIVSFFIVAGFAACRVGRNYERPAVTLPAQYSDTAVAGNTKADSSIATIEWKQFFTDTTLQGLIGRALSGNYDLQLALKRIETAQAYLKQAKLGWLPTVNLQAAASTSIPSKNSLNGTSLNTFLGTDHIEDYSLSGGLSWEIDVWGKIKRRKEAALANYLQTYEGMHAVQTGLVADIANSYYNLLMLDAQLNIARSNMALSDTIVQMIRLQKTAGEATELAVQQAVAQRQTAALLIPQLEQAKAIEQNTLRILAGELPGTIVYNTTLTGTPLRELLPTGIPAELLSNRPDVRAQEMAVKAANAEVGVAQASMYPSLNITASGGVNAFKASEWFTLPASLFGTVAGSITQPIFQRGQLKANLEVAKVQREEAVIRFRQVALDAIGEVSNSLVKLDKLKDQQQIVSEQVNTLQLAVVQARMLFRSGMANYLEVVTAQSRSLEASLTQADITRQQLSASVELYRSLGGGWK</sequence>
<dbReference type="EMBL" id="FNBN01000009">
    <property type="protein sequence ID" value="SDH21230.1"/>
    <property type="molecule type" value="Genomic_DNA"/>
</dbReference>
<evidence type="ECO:0000313" key="4">
    <source>
        <dbReference type="Proteomes" id="UP000199045"/>
    </source>
</evidence>
<dbReference type="STRING" id="104663.SAMN04488121_109289"/>
<evidence type="ECO:0000256" key="2">
    <source>
        <dbReference type="RuleBase" id="RU362097"/>
    </source>
</evidence>
<comment type="subcellular location">
    <subcellularLocation>
        <location evidence="2">Cell membrane</location>
        <topology evidence="2">Lipid-anchor</topology>
    </subcellularLocation>
</comment>
<dbReference type="OrthoDB" id="9770517at2"/>
<dbReference type="Pfam" id="PF02321">
    <property type="entry name" value="OEP"/>
    <property type="match status" value="2"/>
</dbReference>
<accession>A0A1G8ALM8</accession>
<dbReference type="GO" id="GO:0005886">
    <property type="term" value="C:plasma membrane"/>
    <property type="evidence" value="ECO:0007669"/>
    <property type="project" value="UniProtKB-SubCell"/>
</dbReference>
<reference evidence="3 4" key="1">
    <citation type="submission" date="2016-10" db="EMBL/GenBank/DDBJ databases">
        <authorList>
            <person name="de Groot N.N."/>
        </authorList>
    </citation>
    <scope>NUCLEOTIDE SEQUENCE [LARGE SCALE GENOMIC DNA]</scope>
    <source>
        <strain evidence="3 4">DSM 527</strain>
    </source>
</reference>
<dbReference type="PANTHER" id="PTHR30203">
    <property type="entry name" value="OUTER MEMBRANE CATION EFFLUX PROTEIN"/>
    <property type="match status" value="1"/>
</dbReference>